<dbReference type="AlphaFoldDB" id="D0E8J2"/>
<accession>D0E8J2</accession>
<evidence type="ECO:0008006" key="2">
    <source>
        <dbReference type="Google" id="ProtNLM"/>
    </source>
</evidence>
<protein>
    <recommendedName>
        <fullName evidence="2">Lipoprotein</fullName>
    </recommendedName>
</protein>
<gene>
    <name evidence="1" type="ORF">ALOHA_HF130_AEPn_1_13c</name>
</gene>
<dbReference type="SUPFAM" id="SSF69322">
    <property type="entry name" value="Tricorn protease domain 2"/>
    <property type="match status" value="1"/>
</dbReference>
<sequence length="488" mass="55126">MVFKDSNYTKIIAVLGVIYSFLFLTGCLEEGGANLNQREAGSSSGGVQVGAGLLALKEDGSGLLAKSGSDLYYADIHLGNVRRVEETKNPQSIAFGNRNGVLYISSNLNQKDDVPRDQSSRSLQHPSFSDELKAFWLDGNRTLWRKKIKVQMNLFGSKLEHYPKLFPTKDDRYLILGNYKSVEVLDSYTGRAIKTFYLKRPLVDMTLDQNGSDILVVTDEEWTTGSNSAPYSKLIKFDWKNDMRTEIDIPNCASKLQVSKDRSTIFMSPTRCRKDPVSIIDLRNFRFVRNLPGFGPVALDSLGERAIAFMDMHNLDESLFIKGDSIPIMDGKRYRLMVIDVHSHRFDTYALGDNIPRYALTPDGNVVLIDHSKGDHEAVRILDFHQRRISNVSGPAIKLENFVITEDSRFVYLLDRGLYELYVPGRRVDSVSLGFVPYSINITPHTQNLILGEKGNSRIRVWDPVRRKTLQVFDIPKGSSMREGLVAH</sequence>
<reference evidence="1" key="1">
    <citation type="journal article" date="2010" name="Environ. Microbiol.">
        <title>Widespread known and novel phosphonate utilization pathways in marine bacteria revealed by functional screening and metagenomic analyses.</title>
        <authorList>
            <person name="Martinez A."/>
            <person name="Tyson G.W."/>
            <person name="DeLong E.F."/>
        </authorList>
    </citation>
    <scope>NUCLEOTIDE SEQUENCE</scope>
</reference>
<name>D0E8J2_UNCHF</name>
<dbReference type="EMBL" id="GQ422594">
    <property type="protein sequence ID" value="ACU83557.1"/>
    <property type="molecule type" value="Genomic_DNA"/>
</dbReference>
<dbReference type="Gene3D" id="2.130.10.10">
    <property type="entry name" value="YVTN repeat-like/Quinoprotein amine dehydrogenase"/>
    <property type="match status" value="1"/>
</dbReference>
<organism evidence="1">
    <name type="scientific">Uncultured bacterium HF130_AEPn_1</name>
    <dbReference type="NCBI Taxonomy" id="663362"/>
    <lineage>
        <taxon>Bacteria</taxon>
        <taxon>environmental samples</taxon>
    </lineage>
</organism>
<evidence type="ECO:0000313" key="1">
    <source>
        <dbReference type="EMBL" id="ACU83557.1"/>
    </source>
</evidence>
<dbReference type="InterPro" id="IPR015943">
    <property type="entry name" value="WD40/YVTN_repeat-like_dom_sf"/>
</dbReference>
<dbReference type="PROSITE" id="PS51257">
    <property type="entry name" value="PROKAR_LIPOPROTEIN"/>
    <property type="match status" value="1"/>
</dbReference>
<proteinExistence type="predicted"/>